<evidence type="ECO:0000256" key="4">
    <source>
        <dbReference type="ARBA" id="ARBA00022833"/>
    </source>
</evidence>
<dbReference type="EMBL" id="CAJVCH010187130">
    <property type="protein sequence ID" value="CAG7729967.1"/>
    <property type="molecule type" value="Genomic_DNA"/>
</dbReference>
<evidence type="ECO:0000256" key="3">
    <source>
        <dbReference type="ARBA" id="ARBA00022771"/>
    </source>
</evidence>
<feature type="region of interest" description="Disordered" evidence="6">
    <location>
        <begin position="75"/>
        <end position="147"/>
    </location>
</feature>
<dbReference type="GO" id="GO:0000398">
    <property type="term" value="P:mRNA splicing, via spliceosome"/>
    <property type="evidence" value="ECO:0007669"/>
    <property type="project" value="InterPro"/>
</dbReference>
<gene>
    <name evidence="8" type="ORF">AFUS01_LOCUS18650</name>
</gene>
<evidence type="ECO:0000313" key="8">
    <source>
        <dbReference type="EMBL" id="CAG7729967.1"/>
    </source>
</evidence>
<evidence type="ECO:0000256" key="2">
    <source>
        <dbReference type="ARBA" id="ARBA00022723"/>
    </source>
</evidence>
<dbReference type="InterPro" id="IPR003604">
    <property type="entry name" value="Matrin/U1-like-C_Znf_C2H2"/>
</dbReference>
<feature type="compositionally biased region" description="Polar residues" evidence="6">
    <location>
        <begin position="85"/>
        <end position="102"/>
    </location>
</feature>
<keyword evidence="9" id="KW-1185">Reference proteome</keyword>
<evidence type="ECO:0000256" key="5">
    <source>
        <dbReference type="ARBA" id="ARBA00023242"/>
    </source>
</evidence>
<dbReference type="OrthoDB" id="191651at2759"/>
<dbReference type="PROSITE" id="PS50171">
    <property type="entry name" value="ZF_MATRIN"/>
    <property type="match status" value="1"/>
</dbReference>
<dbReference type="SMART" id="SM00451">
    <property type="entry name" value="ZnF_U1"/>
    <property type="match status" value="1"/>
</dbReference>
<keyword evidence="5" id="KW-0539">Nucleus</keyword>
<reference evidence="8" key="1">
    <citation type="submission" date="2021-06" db="EMBL/GenBank/DDBJ databases">
        <authorList>
            <person name="Hodson N. C."/>
            <person name="Mongue J. A."/>
            <person name="Jaron S. K."/>
        </authorList>
    </citation>
    <scope>NUCLEOTIDE SEQUENCE</scope>
</reference>
<dbReference type="GO" id="GO:0008270">
    <property type="term" value="F:zinc ion binding"/>
    <property type="evidence" value="ECO:0007669"/>
    <property type="project" value="UniProtKB-KW"/>
</dbReference>
<keyword evidence="3" id="KW-0863">Zinc-finger</keyword>
<dbReference type="GO" id="GO:0071011">
    <property type="term" value="C:precatalytic spliceosome"/>
    <property type="evidence" value="ECO:0007669"/>
    <property type="project" value="TreeGrafter"/>
</dbReference>
<feature type="compositionally biased region" description="Basic and acidic residues" evidence="6">
    <location>
        <begin position="38"/>
        <end position="61"/>
    </location>
</feature>
<proteinExistence type="predicted"/>
<accession>A0A8J2K6F6</accession>
<feature type="domain" description="Matrin-type" evidence="7">
    <location>
        <begin position="11"/>
        <end position="42"/>
    </location>
</feature>
<dbReference type="Proteomes" id="UP000708208">
    <property type="component" value="Unassembled WGS sequence"/>
</dbReference>
<dbReference type="InterPro" id="IPR000690">
    <property type="entry name" value="Matrin/U1-C_Znf_C2H2"/>
</dbReference>
<dbReference type="InterPro" id="IPR013085">
    <property type="entry name" value="U1-CZ_Znf_C2H2"/>
</dbReference>
<keyword evidence="2" id="KW-0479">Metal-binding</keyword>
<comment type="caution">
    <text evidence="8">The sequence shown here is derived from an EMBL/GenBank/DDBJ whole genome shotgun (WGS) entry which is preliminary data.</text>
</comment>
<evidence type="ECO:0000256" key="6">
    <source>
        <dbReference type="SAM" id="MobiDB-lite"/>
    </source>
</evidence>
<dbReference type="Pfam" id="PF06220">
    <property type="entry name" value="zf-U1"/>
    <property type="match status" value="1"/>
</dbReference>
<keyword evidence="4" id="KW-0862">Zinc</keyword>
<dbReference type="PANTHER" id="PTHR13173">
    <property type="entry name" value="WW DOMAIN BINDING PROTEIN 4"/>
    <property type="match status" value="1"/>
</dbReference>
<feature type="compositionally biased region" description="Basic and acidic residues" evidence="6">
    <location>
        <begin position="103"/>
        <end position="120"/>
    </location>
</feature>
<comment type="subcellular location">
    <subcellularLocation>
        <location evidence="1">Nucleus</location>
    </subcellularLocation>
</comment>
<dbReference type="InterPro" id="IPR040023">
    <property type="entry name" value="WBP4"/>
</dbReference>
<evidence type="ECO:0000313" key="9">
    <source>
        <dbReference type="Proteomes" id="UP000708208"/>
    </source>
</evidence>
<organism evidence="8 9">
    <name type="scientific">Allacma fusca</name>
    <dbReference type="NCBI Taxonomy" id="39272"/>
    <lineage>
        <taxon>Eukaryota</taxon>
        <taxon>Metazoa</taxon>
        <taxon>Ecdysozoa</taxon>
        <taxon>Arthropoda</taxon>
        <taxon>Hexapoda</taxon>
        <taxon>Collembola</taxon>
        <taxon>Symphypleona</taxon>
        <taxon>Sminthuridae</taxon>
        <taxon>Allacma</taxon>
    </lineage>
</organism>
<dbReference type="AlphaFoldDB" id="A0A8J2K6F6"/>
<protein>
    <recommendedName>
        <fullName evidence="7">Matrin-type domain-containing protein</fullName>
    </recommendedName>
</protein>
<dbReference type="PANTHER" id="PTHR13173:SF10">
    <property type="entry name" value="WW DOMAIN-BINDING PROTEIN 4"/>
    <property type="match status" value="1"/>
</dbReference>
<feature type="region of interest" description="Disordered" evidence="6">
    <location>
        <begin position="29"/>
        <end position="61"/>
    </location>
</feature>
<dbReference type="GO" id="GO:0003723">
    <property type="term" value="F:RNA binding"/>
    <property type="evidence" value="ECO:0007669"/>
    <property type="project" value="TreeGrafter"/>
</dbReference>
<evidence type="ECO:0000256" key="1">
    <source>
        <dbReference type="ARBA" id="ARBA00004123"/>
    </source>
</evidence>
<evidence type="ECO:0000259" key="7">
    <source>
        <dbReference type="PROSITE" id="PS50171"/>
    </source>
</evidence>
<sequence>MTEYWKSQEKTFCDICKCWLTDNKSSVDFHKNGKRHKENVEKRLKDIQRKNKSDEKRDKRFELDMQRIEKAALAACEKESGSTGGANTQEKLLNLPSVSSKISTKDSDKVDNSSLDEPRIIHRKEKKKLPTSEPAVSATSTSGGTIGAWKAVTKPEFEDLELPQTNRIIYEPKQPEKRKIEFSQKVVSSLDTNTSSLNHSWIKVEPTTVAFKKRKSSKPNMRQRNDDD</sequence>
<name>A0A8J2K6F6_9HEXA</name>